<evidence type="ECO:0000313" key="4">
    <source>
        <dbReference type="Proteomes" id="UP001237642"/>
    </source>
</evidence>
<keyword evidence="1" id="KW-0175">Coiled coil</keyword>
<sequence length="527" mass="60451">MSYSSEDETDISDSELEDYSETCCQKLSDGKFEVKISGDVYRCPYCSQKKRKQEYGFKDLLQHDSAIGKGSGSKGKGFEAAGKGKQDYINVQNRGTEIYGWIGREDDYYSEKAIGDFLIKFGDLKTVQDIEAEQKCRSNLLLSNLSALMKEKDKMFQAYNEEIQKMQQNTNAQLQNILKEQQKMKFELEQREKELQKREARNDSERNKLAIEKEMNERATLEQRKADEKVFKLAEGHKIQIFVKTLSGKIITLVVENSDTVDYVKAKIQDKEGIPPDQQRLIFAGKQLEDGCTVDDYEIQKESTLQLVACLRGGMKRFISNLNGKFYLLNKSRIGVPRSSFIWSRYSQVPIKENEHEDVMCSYKKNLIAQHRFGLPKTWVDAVSCFDKYHSPSLSEFEELQLYTVQESGDDDVTLIVWLSPLLRMDTPCYGIRSDVSIAKKHRGKFGIGYLEESMLKAQLHAISRALETFIKHPEVDVKMVRIQMDCDSAINVLEGKVSKIPEKVKDVICTIGDHLKAFEEYSVSQL</sequence>
<dbReference type="PANTHER" id="PTHR21596:SF65">
    <property type="entry name" value="PROTEIN INVOLVED IN DE NOVO 2-RELATED"/>
    <property type="match status" value="1"/>
</dbReference>
<dbReference type="SMART" id="SM00213">
    <property type="entry name" value="UBQ"/>
    <property type="match status" value="1"/>
</dbReference>
<reference evidence="3" key="2">
    <citation type="submission" date="2023-05" db="EMBL/GenBank/DDBJ databases">
        <authorList>
            <person name="Schelkunov M.I."/>
        </authorList>
    </citation>
    <scope>NUCLEOTIDE SEQUENCE</scope>
    <source>
        <strain evidence="3">Hsosn_3</strain>
        <tissue evidence="3">Leaf</tissue>
    </source>
</reference>
<dbReference type="InterPro" id="IPR045177">
    <property type="entry name" value="FDM1-5/IDN2"/>
</dbReference>
<dbReference type="InterPro" id="IPR019954">
    <property type="entry name" value="Ubiquitin_CS"/>
</dbReference>
<dbReference type="AlphaFoldDB" id="A0AAD8HGH5"/>
<dbReference type="PRINTS" id="PR00348">
    <property type="entry name" value="UBIQUITIN"/>
</dbReference>
<dbReference type="InterPro" id="IPR005381">
    <property type="entry name" value="Znf-XS_domain"/>
</dbReference>
<dbReference type="InterPro" id="IPR019956">
    <property type="entry name" value="Ubiquitin_dom"/>
</dbReference>
<feature type="domain" description="Ubiquitin-like" evidence="2">
    <location>
        <begin position="239"/>
        <end position="314"/>
    </location>
</feature>
<dbReference type="PROSITE" id="PS00299">
    <property type="entry name" value="UBIQUITIN_1"/>
    <property type="match status" value="1"/>
</dbReference>
<accession>A0AAD8HGH5</accession>
<gene>
    <name evidence="3" type="ORF">POM88_042541</name>
</gene>
<dbReference type="FunFam" id="3.10.20.90:FF:000005">
    <property type="entry name" value="Polyubiquitin 11"/>
    <property type="match status" value="1"/>
</dbReference>
<evidence type="ECO:0000313" key="3">
    <source>
        <dbReference type="EMBL" id="KAK1366980.1"/>
    </source>
</evidence>
<feature type="coiled-coil region" evidence="1">
    <location>
        <begin position="149"/>
        <end position="208"/>
    </location>
</feature>
<keyword evidence="4" id="KW-1185">Reference proteome</keyword>
<dbReference type="InterPro" id="IPR038588">
    <property type="entry name" value="XS_domain_sf"/>
</dbReference>
<dbReference type="PROSITE" id="PS50053">
    <property type="entry name" value="UBIQUITIN_2"/>
    <property type="match status" value="1"/>
</dbReference>
<dbReference type="Proteomes" id="UP001237642">
    <property type="component" value="Unassembled WGS sequence"/>
</dbReference>
<reference evidence="3" key="1">
    <citation type="submission" date="2023-02" db="EMBL/GenBank/DDBJ databases">
        <title>Genome of toxic invasive species Heracleum sosnowskyi carries increased number of genes despite the absence of recent whole-genome duplications.</title>
        <authorList>
            <person name="Schelkunov M."/>
            <person name="Shtratnikova V."/>
            <person name="Makarenko M."/>
            <person name="Klepikova A."/>
            <person name="Omelchenko D."/>
            <person name="Novikova G."/>
            <person name="Obukhova E."/>
            <person name="Bogdanov V."/>
            <person name="Penin A."/>
            <person name="Logacheva M."/>
        </authorList>
    </citation>
    <scope>NUCLEOTIDE SEQUENCE</scope>
    <source>
        <strain evidence="3">Hsosn_3</strain>
        <tissue evidence="3">Leaf</tissue>
    </source>
</reference>
<name>A0AAD8HGH5_9APIA</name>
<dbReference type="Pfam" id="PF03470">
    <property type="entry name" value="zf-XS"/>
    <property type="match status" value="1"/>
</dbReference>
<dbReference type="InterPro" id="IPR000626">
    <property type="entry name" value="Ubiquitin-like_dom"/>
</dbReference>
<dbReference type="Gene3D" id="3.10.20.90">
    <property type="entry name" value="Phosphatidylinositol 3-kinase Catalytic Subunit, Chain A, domain 1"/>
    <property type="match status" value="1"/>
</dbReference>
<comment type="caution">
    <text evidence="3">The sequence shown here is derived from an EMBL/GenBank/DDBJ whole genome shotgun (WGS) entry which is preliminary data.</text>
</comment>
<organism evidence="3 4">
    <name type="scientific">Heracleum sosnowskyi</name>
    <dbReference type="NCBI Taxonomy" id="360622"/>
    <lineage>
        <taxon>Eukaryota</taxon>
        <taxon>Viridiplantae</taxon>
        <taxon>Streptophyta</taxon>
        <taxon>Embryophyta</taxon>
        <taxon>Tracheophyta</taxon>
        <taxon>Spermatophyta</taxon>
        <taxon>Magnoliopsida</taxon>
        <taxon>eudicotyledons</taxon>
        <taxon>Gunneridae</taxon>
        <taxon>Pentapetalae</taxon>
        <taxon>asterids</taxon>
        <taxon>campanulids</taxon>
        <taxon>Apiales</taxon>
        <taxon>Apiaceae</taxon>
        <taxon>Apioideae</taxon>
        <taxon>apioid superclade</taxon>
        <taxon>Tordylieae</taxon>
        <taxon>Tordyliinae</taxon>
        <taxon>Heracleum</taxon>
    </lineage>
</organism>
<dbReference type="GO" id="GO:0080188">
    <property type="term" value="P:gene silencing by siRNA-directed DNA methylation"/>
    <property type="evidence" value="ECO:0007669"/>
    <property type="project" value="InterPro"/>
</dbReference>
<dbReference type="Gene3D" id="3.30.70.2890">
    <property type="entry name" value="XS domain"/>
    <property type="match status" value="1"/>
</dbReference>
<proteinExistence type="predicted"/>
<dbReference type="InterPro" id="IPR029071">
    <property type="entry name" value="Ubiquitin-like_domsf"/>
</dbReference>
<dbReference type="SUPFAM" id="SSF54236">
    <property type="entry name" value="Ubiquitin-like"/>
    <property type="match status" value="1"/>
</dbReference>
<evidence type="ECO:0000259" key="2">
    <source>
        <dbReference type="PROSITE" id="PS50053"/>
    </source>
</evidence>
<dbReference type="EMBL" id="JAUIZM010000009">
    <property type="protein sequence ID" value="KAK1366980.1"/>
    <property type="molecule type" value="Genomic_DNA"/>
</dbReference>
<evidence type="ECO:0000256" key="1">
    <source>
        <dbReference type="SAM" id="Coils"/>
    </source>
</evidence>
<dbReference type="PANTHER" id="PTHR21596">
    <property type="entry name" value="RIBONUCLEASE P SUBUNIT P38"/>
    <property type="match status" value="1"/>
</dbReference>
<protein>
    <recommendedName>
        <fullName evidence="2">Ubiquitin-like domain-containing protein</fullName>
    </recommendedName>
</protein>
<dbReference type="Pfam" id="PF00240">
    <property type="entry name" value="ubiquitin"/>
    <property type="match status" value="1"/>
</dbReference>